<organism evidence="3 4">
    <name type="scientific">Vitis vinifera</name>
    <name type="common">Grape</name>
    <dbReference type="NCBI Taxonomy" id="29760"/>
    <lineage>
        <taxon>Eukaryota</taxon>
        <taxon>Viridiplantae</taxon>
        <taxon>Streptophyta</taxon>
        <taxon>Embryophyta</taxon>
        <taxon>Tracheophyta</taxon>
        <taxon>Spermatophyta</taxon>
        <taxon>Magnoliopsida</taxon>
        <taxon>eudicotyledons</taxon>
        <taxon>Gunneridae</taxon>
        <taxon>Pentapetalae</taxon>
        <taxon>rosids</taxon>
        <taxon>Vitales</taxon>
        <taxon>Vitaceae</taxon>
        <taxon>Viteae</taxon>
        <taxon>Vitis</taxon>
    </lineage>
</organism>
<protein>
    <submittedName>
        <fullName evidence="3">Serine/threonine-protein phosphatase 7 long form-like</fullName>
    </submittedName>
</protein>
<feature type="compositionally biased region" description="Low complexity" evidence="1">
    <location>
        <begin position="335"/>
        <end position="347"/>
    </location>
</feature>
<dbReference type="PANTHER" id="PTHR46033">
    <property type="entry name" value="PROTEIN MAIN-LIKE 2"/>
    <property type="match status" value="1"/>
</dbReference>
<reference evidence="3 4" key="1">
    <citation type="journal article" date="2018" name="PLoS Genet.">
        <title>Population sequencing reveals clonal diversity and ancestral inbreeding in the grapevine cultivar Chardonnay.</title>
        <authorList>
            <person name="Roach M.J."/>
            <person name="Johnson D.L."/>
            <person name="Bohlmann J."/>
            <person name="van Vuuren H.J."/>
            <person name="Jones S.J."/>
            <person name="Pretorius I.S."/>
            <person name="Schmidt S.A."/>
            <person name="Borneman A.R."/>
        </authorList>
    </citation>
    <scope>NUCLEOTIDE SEQUENCE [LARGE SCALE GENOMIC DNA]</scope>
    <source>
        <strain evidence="4">cv. Chardonnay</strain>
        <tissue evidence="3">Leaf</tissue>
    </source>
</reference>
<comment type="caution">
    <text evidence="3">The sequence shown here is derived from an EMBL/GenBank/DDBJ whole genome shotgun (WGS) entry which is preliminary data.</text>
</comment>
<feature type="region of interest" description="Disordered" evidence="1">
    <location>
        <begin position="335"/>
        <end position="360"/>
    </location>
</feature>
<evidence type="ECO:0000256" key="1">
    <source>
        <dbReference type="SAM" id="MobiDB-lite"/>
    </source>
</evidence>
<dbReference type="PANTHER" id="PTHR46033:SF8">
    <property type="entry name" value="PROTEIN MAINTENANCE OF MERISTEMS-LIKE"/>
    <property type="match status" value="1"/>
</dbReference>
<dbReference type="AlphaFoldDB" id="A0A438CH85"/>
<evidence type="ECO:0000313" key="4">
    <source>
        <dbReference type="Proteomes" id="UP000288805"/>
    </source>
</evidence>
<dbReference type="InterPro" id="IPR044824">
    <property type="entry name" value="MAIN-like"/>
</dbReference>
<name>A0A438CH85_VITVI</name>
<dbReference type="Pfam" id="PF10536">
    <property type="entry name" value="PMD"/>
    <property type="match status" value="1"/>
</dbReference>
<dbReference type="EMBL" id="QGNW01002231">
    <property type="protein sequence ID" value="RVW22505.1"/>
    <property type="molecule type" value="Genomic_DNA"/>
</dbReference>
<feature type="domain" description="Aminotransferase-like plant mobile" evidence="2">
    <location>
        <begin position="145"/>
        <end position="261"/>
    </location>
</feature>
<dbReference type="Proteomes" id="UP000288805">
    <property type="component" value="Unassembled WGS sequence"/>
</dbReference>
<evidence type="ECO:0000313" key="3">
    <source>
        <dbReference type="EMBL" id="RVW22505.1"/>
    </source>
</evidence>
<gene>
    <name evidence="3" type="primary">MAIL3_212</name>
    <name evidence="3" type="ORF">CK203_107295</name>
</gene>
<evidence type="ECO:0000259" key="2">
    <source>
        <dbReference type="Pfam" id="PF10536"/>
    </source>
</evidence>
<accession>A0A438CH85</accession>
<sequence>MEYRGHSSYPDPLDTSVLVLQDRHKSHLVDSSQDVVVILGLRIHGLPITGTCDIDWSLLCYKLLGVTPPTSEIRGSAISTRWLCHQFSHPPVDLDDATLERVVLAHLYRELCQASLDGATDLLDVSHYYNCGLGRDSTWVAPILVLWEPYMGDLVANLPTISLVDQEIWRTMSPLICFDIVEWHRPERVLRQFGLQQGIPPSCSIELDLHSMDRRRRHKYDWGAFHAQYITLWGSHEKRIATAPPMVGVMQFHDPYMEWYRHITRRLIIPPLHRDQMRYHSTTAASQLLITGMVEIASRSAGPTLGALGDIHQIAIDILHVIGEEHRIHSLCQSPTSSYPSMSPPVSATTVRMQPIRGRG</sequence>
<proteinExistence type="predicted"/>
<dbReference type="InterPro" id="IPR019557">
    <property type="entry name" value="AminoTfrase-like_pln_mobile"/>
</dbReference>
<dbReference type="GO" id="GO:0010073">
    <property type="term" value="P:meristem maintenance"/>
    <property type="evidence" value="ECO:0007669"/>
    <property type="project" value="InterPro"/>
</dbReference>